<proteinExistence type="predicted"/>
<feature type="region of interest" description="Disordered" evidence="1">
    <location>
        <begin position="127"/>
        <end position="158"/>
    </location>
</feature>
<evidence type="ECO:0000313" key="2">
    <source>
        <dbReference type="EMBL" id="JAD42859.1"/>
    </source>
</evidence>
<dbReference type="AlphaFoldDB" id="A0A0A8ZTW4"/>
<protein>
    <submittedName>
        <fullName evidence="2">Uncharacterized protein</fullName>
    </submittedName>
</protein>
<evidence type="ECO:0000256" key="1">
    <source>
        <dbReference type="SAM" id="MobiDB-lite"/>
    </source>
</evidence>
<reference evidence="2" key="1">
    <citation type="submission" date="2014-09" db="EMBL/GenBank/DDBJ databases">
        <authorList>
            <person name="Magalhaes I.L.F."/>
            <person name="Oliveira U."/>
            <person name="Santos F.R."/>
            <person name="Vidigal T.H.D.A."/>
            <person name="Brescovit A.D."/>
            <person name="Santos A.J."/>
        </authorList>
    </citation>
    <scope>NUCLEOTIDE SEQUENCE</scope>
    <source>
        <tissue evidence="2">Shoot tissue taken approximately 20 cm above the soil surface</tissue>
    </source>
</reference>
<dbReference type="EMBL" id="GBRH01255036">
    <property type="protein sequence ID" value="JAD42859.1"/>
    <property type="molecule type" value="Transcribed_RNA"/>
</dbReference>
<accession>A0A0A8ZTW4</accession>
<sequence>MEANDVGEEGVSDGLGGVGVRQGDEMAVLAEAIHDGEDDRLALHLGQRLDEVDADVRPHSRRNRQWLQQTGRPEVVGLVLLTGDAGLHEILHQTTHGGKMKIPPEPVEGAADALMAVVVDRGQDLPQQRRRRGNVQAAVEGDHAVHQRPRSGAGASPDLIVDGDQGRISGLGVAEALDEVKAGRRNSHHIPFVIVATGEGVGDYVRGARPVLHREIEAQELADPMVLRDRGEALIEEVLQAVVVGLDDEAPPPEIRAPVPYRLDEADELALVGG</sequence>
<reference evidence="2" key="2">
    <citation type="journal article" date="2015" name="Data Brief">
        <title>Shoot transcriptome of the giant reed, Arundo donax.</title>
        <authorList>
            <person name="Barrero R.A."/>
            <person name="Guerrero F.D."/>
            <person name="Moolhuijzen P."/>
            <person name="Goolsby J.A."/>
            <person name="Tidwell J."/>
            <person name="Bellgard S.E."/>
            <person name="Bellgard M.I."/>
        </authorList>
    </citation>
    <scope>NUCLEOTIDE SEQUENCE</scope>
    <source>
        <tissue evidence="2">Shoot tissue taken approximately 20 cm above the soil surface</tissue>
    </source>
</reference>
<name>A0A0A8ZTW4_ARUDO</name>
<organism evidence="2">
    <name type="scientific">Arundo donax</name>
    <name type="common">Giant reed</name>
    <name type="synonym">Donax arundinaceus</name>
    <dbReference type="NCBI Taxonomy" id="35708"/>
    <lineage>
        <taxon>Eukaryota</taxon>
        <taxon>Viridiplantae</taxon>
        <taxon>Streptophyta</taxon>
        <taxon>Embryophyta</taxon>
        <taxon>Tracheophyta</taxon>
        <taxon>Spermatophyta</taxon>
        <taxon>Magnoliopsida</taxon>
        <taxon>Liliopsida</taxon>
        <taxon>Poales</taxon>
        <taxon>Poaceae</taxon>
        <taxon>PACMAD clade</taxon>
        <taxon>Arundinoideae</taxon>
        <taxon>Arundineae</taxon>
        <taxon>Arundo</taxon>
    </lineage>
</organism>